<dbReference type="EMBL" id="OCNF01000008">
    <property type="protein sequence ID" value="SOD68252.1"/>
    <property type="molecule type" value="Genomic_DNA"/>
</dbReference>
<organism evidence="1 2">
    <name type="scientific">Alysiella filiformis DSM 16848</name>
    <dbReference type="NCBI Taxonomy" id="1120981"/>
    <lineage>
        <taxon>Bacteria</taxon>
        <taxon>Pseudomonadati</taxon>
        <taxon>Pseudomonadota</taxon>
        <taxon>Betaproteobacteria</taxon>
        <taxon>Neisseriales</taxon>
        <taxon>Neisseriaceae</taxon>
        <taxon>Alysiella</taxon>
    </lineage>
</organism>
<evidence type="ECO:0000313" key="1">
    <source>
        <dbReference type="EMBL" id="SOD68252.1"/>
    </source>
</evidence>
<dbReference type="RefSeq" id="WP_097114226.1">
    <property type="nucleotide sequence ID" value="NZ_CP083931.1"/>
</dbReference>
<proteinExistence type="predicted"/>
<name>A0A286EBG4_9NEIS</name>
<reference evidence="1 2" key="1">
    <citation type="submission" date="2017-09" db="EMBL/GenBank/DDBJ databases">
        <authorList>
            <person name="Ehlers B."/>
            <person name="Leendertz F.H."/>
        </authorList>
    </citation>
    <scope>NUCLEOTIDE SEQUENCE [LARGE SCALE GENOMIC DNA]</scope>
    <source>
        <strain evidence="1 2">DSM 16848</strain>
    </source>
</reference>
<gene>
    <name evidence="1" type="ORF">SAMN02746062_01168</name>
</gene>
<sequence>MPIQSFHQIKLRSETKQKTVTELCVDKNTNTSFVESDIVMIDFDALAKEVGNIVCSSDGLALNGNTIHFVEFKNQPWRKIDISNYLRKIYDGISIFGFHSQNTTKLQQIDIHCTIICNPDKNPISVEKTREENPVFGVFQKNLEESGSKITSNQDVSNHQKSKDGKLMHIQKLLEGLSKFGIRIKVNALLTQEEIDQFLLQFDNQETT</sequence>
<accession>A0A286EBG4</accession>
<dbReference type="AlphaFoldDB" id="A0A286EBG4"/>
<evidence type="ECO:0000313" key="2">
    <source>
        <dbReference type="Proteomes" id="UP000219669"/>
    </source>
</evidence>
<keyword evidence="2" id="KW-1185">Reference proteome</keyword>
<dbReference type="Proteomes" id="UP000219669">
    <property type="component" value="Unassembled WGS sequence"/>
</dbReference>
<protein>
    <submittedName>
        <fullName evidence="1">Uncharacterized protein</fullName>
    </submittedName>
</protein>